<evidence type="ECO:0000313" key="2">
    <source>
        <dbReference type="Proteomes" id="UP000192980"/>
    </source>
</evidence>
<dbReference type="Proteomes" id="UP000192980">
    <property type="component" value="Unassembled WGS sequence"/>
</dbReference>
<gene>
    <name evidence="1" type="ORF">SAMN05660862_1184</name>
</gene>
<dbReference type="EMBL" id="FXAU01000002">
    <property type="protein sequence ID" value="SMG19926.1"/>
    <property type="molecule type" value="Genomic_DNA"/>
</dbReference>
<dbReference type="RefSeq" id="WP_085472055.1">
    <property type="nucleotide sequence ID" value="NZ_FXAU01000002.1"/>
</dbReference>
<organism evidence="1 2">
    <name type="scientific">Sphingobacterium psychroaquaticum</name>
    <dbReference type="NCBI Taxonomy" id="561061"/>
    <lineage>
        <taxon>Bacteria</taxon>
        <taxon>Pseudomonadati</taxon>
        <taxon>Bacteroidota</taxon>
        <taxon>Sphingobacteriia</taxon>
        <taxon>Sphingobacteriales</taxon>
        <taxon>Sphingobacteriaceae</taxon>
        <taxon>Sphingobacterium</taxon>
    </lineage>
</organism>
<evidence type="ECO:0008006" key="3">
    <source>
        <dbReference type="Google" id="ProtNLM"/>
    </source>
</evidence>
<accession>A0A1X7IXP8</accession>
<sequence>MISLKESNPDIINISKKHFTYVKPYVNSMILFYLDLFKLLPTFYGKKITDKKVIEQILAIKRKYSMGHYKRLLKYLLKAKTPLKNDGHLKSFKFTKDLKIAATKNADIIKALSSLLIHYEEILSFEINGNEPLKVTKYQLWKKEYEPIQFLLNGIFDYEDWFLNLDTSEIWGPYQLANTLNIRSCPYCNRSYTLSLTDSEGVKKGRPDFDHFLPKSLHPLLALSFFNLVPSCKMCNGPSIKSGKPVDYDTHLNPYEDNKKHALMRFTYYPNTYEASIGMTEDVEVELKYAGDVNDKELKKKVEGNISLFYLAETYQQHRDIVQEIIRKRTISNDRYIEELQNTYSHFNLTIDEAYRYAFGNYYKEEEFHKRPTAKLTKDIAIEMGALIKIEKS</sequence>
<keyword evidence="2" id="KW-1185">Reference proteome</keyword>
<dbReference type="OrthoDB" id="9816185at2"/>
<protein>
    <recommendedName>
        <fullName evidence="3">HNH endonuclease</fullName>
    </recommendedName>
</protein>
<dbReference type="Gene3D" id="1.10.30.50">
    <property type="match status" value="1"/>
</dbReference>
<evidence type="ECO:0000313" key="1">
    <source>
        <dbReference type="EMBL" id="SMG19926.1"/>
    </source>
</evidence>
<reference evidence="1 2" key="1">
    <citation type="submission" date="2017-04" db="EMBL/GenBank/DDBJ databases">
        <authorList>
            <person name="Afonso C.L."/>
            <person name="Miller P.J."/>
            <person name="Scott M.A."/>
            <person name="Spackman E."/>
            <person name="Goraichik I."/>
            <person name="Dimitrov K.M."/>
            <person name="Suarez D.L."/>
            <person name="Swayne D.E."/>
        </authorList>
    </citation>
    <scope>NUCLEOTIDE SEQUENCE [LARGE SCALE GENOMIC DNA]</scope>
    <source>
        <strain evidence="1 2">DSM 22418</strain>
    </source>
</reference>
<dbReference type="STRING" id="561061.SAMN05660862_1184"/>
<name>A0A1X7IXP8_9SPHI</name>
<proteinExistence type="predicted"/>
<dbReference type="AlphaFoldDB" id="A0A1X7IXP8"/>